<name>A0A6J3M5I8_9PEZI</name>
<dbReference type="InterPro" id="IPR018028">
    <property type="entry name" value="Catalase"/>
</dbReference>
<feature type="domain" description="Catalase core" evidence="11">
    <location>
        <begin position="63"/>
        <end position="445"/>
    </location>
</feature>
<reference evidence="13" key="3">
    <citation type="submission" date="2025-08" db="UniProtKB">
        <authorList>
            <consortium name="RefSeq"/>
        </authorList>
    </citation>
    <scope>IDENTIFICATION</scope>
    <source>
        <strain evidence="13">CBS 342.82</strain>
    </source>
</reference>
<evidence type="ECO:0000256" key="6">
    <source>
        <dbReference type="ARBA" id="ARBA00023004"/>
    </source>
</evidence>
<protein>
    <submittedName>
        <fullName evidence="13">Catalase-like protein</fullName>
    </submittedName>
</protein>
<evidence type="ECO:0000256" key="4">
    <source>
        <dbReference type="ARBA" id="ARBA00022723"/>
    </source>
</evidence>
<evidence type="ECO:0000256" key="1">
    <source>
        <dbReference type="ARBA" id="ARBA00005329"/>
    </source>
</evidence>
<dbReference type="PRINTS" id="PR00067">
    <property type="entry name" value="CATALASE"/>
</dbReference>
<dbReference type="RefSeq" id="XP_033460362.1">
    <property type="nucleotide sequence ID" value="XM_033599541.1"/>
</dbReference>
<evidence type="ECO:0000313" key="13">
    <source>
        <dbReference type="RefSeq" id="XP_033460362.1"/>
    </source>
</evidence>
<dbReference type="PANTHER" id="PTHR11465">
    <property type="entry name" value="CATALASE"/>
    <property type="match status" value="1"/>
</dbReference>
<keyword evidence="7" id="KW-0376">Hydrogen peroxide</keyword>
<evidence type="ECO:0000256" key="10">
    <source>
        <dbReference type="SAM" id="SignalP"/>
    </source>
</evidence>
<keyword evidence="3 9" id="KW-0349">Heme</keyword>
<gene>
    <name evidence="13" type="ORF">K489DRAFT_193022</name>
</gene>
<dbReference type="GO" id="GO:0046872">
    <property type="term" value="F:metal ion binding"/>
    <property type="evidence" value="ECO:0007669"/>
    <property type="project" value="UniProtKB-KW"/>
</dbReference>
<dbReference type="GO" id="GO:0042542">
    <property type="term" value="P:response to hydrogen peroxide"/>
    <property type="evidence" value="ECO:0007669"/>
    <property type="project" value="TreeGrafter"/>
</dbReference>
<dbReference type="InterPro" id="IPR020835">
    <property type="entry name" value="Catalase_sf"/>
</dbReference>
<dbReference type="Pfam" id="PF06628">
    <property type="entry name" value="Catalase-rel"/>
    <property type="match status" value="1"/>
</dbReference>
<dbReference type="PROSITE" id="PS00438">
    <property type="entry name" value="CATALASE_2"/>
    <property type="match status" value="1"/>
</dbReference>
<reference evidence="13" key="1">
    <citation type="submission" date="2020-01" db="EMBL/GenBank/DDBJ databases">
        <authorList>
            <consortium name="DOE Joint Genome Institute"/>
            <person name="Haridas S."/>
            <person name="Albert R."/>
            <person name="Binder M."/>
            <person name="Bloem J."/>
            <person name="Labutti K."/>
            <person name="Salamov A."/>
            <person name="Andreopoulos B."/>
            <person name="Baker S.E."/>
            <person name="Barry K."/>
            <person name="Bills G."/>
            <person name="Bluhm B.H."/>
            <person name="Cannon C."/>
            <person name="Castanera R."/>
            <person name="Culley D.E."/>
            <person name="Daum C."/>
            <person name="Ezra D."/>
            <person name="Gonzalez J.B."/>
            <person name="Henrissat B."/>
            <person name="Kuo A."/>
            <person name="Liang C."/>
            <person name="Lipzen A."/>
            <person name="Lutzoni F."/>
            <person name="Magnuson J."/>
            <person name="Mondo S."/>
            <person name="Nolan M."/>
            <person name="Ohm R."/>
            <person name="Pangilinan J."/>
            <person name="Park H.-J."/>
            <person name="Ramirez L."/>
            <person name="Alfaro M."/>
            <person name="Sun H."/>
            <person name="Tritt A."/>
            <person name="Yoshinaga Y."/>
            <person name="Zwiers L.-H."/>
            <person name="Turgeon B.G."/>
            <person name="Goodwin S.B."/>
            <person name="Spatafora J.W."/>
            <person name="Crous P.W."/>
            <person name="Grigoriev I.V."/>
        </authorList>
    </citation>
    <scope>NUCLEOTIDE SEQUENCE</scope>
    <source>
        <strain evidence="13">CBS 342.82</strain>
    </source>
</reference>
<feature type="chain" id="PRO_5027100665" evidence="10">
    <location>
        <begin position="20"/>
        <end position="546"/>
    </location>
</feature>
<feature type="signal peptide" evidence="10">
    <location>
        <begin position="1"/>
        <end position="19"/>
    </location>
</feature>
<feature type="active site" evidence="8">
    <location>
        <position position="183"/>
    </location>
</feature>
<keyword evidence="2" id="KW-0575">Peroxidase</keyword>
<comment type="similarity">
    <text evidence="1">Belongs to the catalase family.</text>
</comment>
<dbReference type="GO" id="GO:0004096">
    <property type="term" value="F:catalase activity"/>
    <property type="evidence" value="ECO:0007669"/>
    <property type="project" value="UniProtKB-EC"/>
</dbReference>
<keyword evidence="10" id="KW-0732">Signal</keyword>
<comment type="cofactor">
    <cofactor evidence="9">
        <name>heme</name>
        <dbReference type="ChEBI" id="CHEBI:30413"/>
    </cofactor>
</comment>
<dbReference type="SUPFAM" id="SSF56634">
    <property type="entry name" value="Heme-dependent catalase-like"/>
    <property type="match status" value="1"/>
</dbReference>
<dbReference type="InterPro" id="IPR024711">
    <property type="entry name" value="Catalase_clade1/3"/>
</dbReference>
<keyword evidence="5" id="KW-0560">Oxidoreductase</keyword>
<evidence type="ECO:0000256" key="7">
    <source>
        <dbReference type="ARBA" id="ARBA00023324"/>
    </source>
</evidence>
<dbReference type="GO" id="GO:0005777">
    <property type="term" value="C:peroxisome"/>
    <property type="evidence" value="ECO:0007669"/>
    <property type="project" value="TreeGrafter"/>
</dbReference>
<dbReference type="GO" id="GO:0020037">
    <property type="term" value="F:heme binding"/>
    <property type="evidence" value="ECO:0007669"/>
    <property type="project" value="InterPro"/>
</dbReference>
<dbReference type="InterPro" id="IPR024708">
    <property type="entry name" value="Catalase_AS"/>
</dbReference>
<evidence type="ECO:0000256" key="2">
    <source>
        <dbReference type="ARBA" id="ARBA00022559"/>
    </source>
</evidence>
<evidence type="ECO:0000256" key="5">
    <source>
        <dbReference type="ARBA" id="ARBA00023002"/>
    </source>
</evidence>
<evidence type="ECO:0000259" key="11">
    <source>
        <dbReference type="SMART" id="SM01060"/>
    </source>
</evidence>
<keyword evidence="6 9" id="KW-0408">Iron</keyword>
<evidence type="ECO:0000256" key="8">
    <source>
        <dbReference type="PIRSR" id="PIRSR038928-1"/>
    </source>
</evidence>
<keyword evidence="12" id="KW-1185">Reference proteome</keyword>
<dbReference type="GO" id="GO:0005739">
    <property type="term" value="C:mitochondrion"/>
    <property type="evidence" value="ECO:0007669"/>
    <property type="project" value="TreeGrafter"/>
</dbReference>
<dbReference type="PROSITE" id="PS51402">
    <property type="entry name" value="CATALASE_3"/>
    <property type="match status" value="1"/>
</dbReference>
<feature type="active site" evidence="8">
    <location>
        <position position="110"/>
    </location>
</feature>
<proteinExistence type="inferred from homology"/>
<dbReference type="GO" id="GO:0042744">
    <property type="term" value="P:hydrogen peroxide catabolic process"/>
    <property type="evidence" value="ECO:0007669"/>
    <property type="project" value="UniProtKB-KW"/>
</dbReference>
<feature type="binding site" description="axial binding residue" evidence="9">
    <location>
        <position position="391"/>
    </location>
    <ligand>
        <name>heme</name>
        <dbReference type="ChEBI" id="CHEBI:30413"/>
    </ligand>
    <ligandPart>
        <name>Fe</name>
        <dbReference type="ChEBI" id="CHEBI:18248"/>
    </ligandPart>
</feature>
<sequence>MVIMKSWCLLALASSLADATQLKRVTQVPTSNSAGTAYKTDLFQGLNQAIQDSTLNNSELTYTRRNGKPYFQPLGAQRAGKNGPLLLQDVHLLDTLAAFNRERIPERVVHARGAGAHGFFEATTDFAANLSAAEFFRKGTRTSVTVRFSTVGGARGSADQARDPRGVAIKFRTSQGILDWVFNNTPVFFLRDPAKFPRFIHTQKTDPATNARDWNTFWSWPAQFPEALLQFLRLFSDLGTPYGFRHMDAWSGHTYRLVKEDGSWVYCRVYLSTDQGVKNFTDAEAGAKAASNDAWATKELYDAIEAGDYPSWTVGIATKTVEQAKNYRYDILDLTKDWLDAEYHEVGRITLTQNPSNYHEEVESSHYSPGHTIPGWEPSADPVLQSRLFAYNDAGRYRVGVNVDNVPVNCPFTQVANFDRDGHLSNLGNQGSRPNFPAEYIDPIHVIPRPKTEIEDPLEGNTVFYQSELDPNLDYEQPALFYNTTLSPHDRGNLHANIAGTLVNVDNKQVFDALLAQFGKISPALEEGVRSAYRDAAGKASGGEGH</sequence>
<dbReference type="InterPro" id="IPR010582">
    <property type="entry name" value="Catalase_immune_responsive"/>
</dbReference>
<evidence type="ECO:0000256" key="9">
    <source>
        <dbReference type="PIRSR" id="PIRSR038928-2"/>
    </source>
</evidence>
<dbReference type="InterPro" id="IPR011614">
    <property type="entry name" value="Catalase_core"/>
</dbReference>
<organism evidence="13">
    <name type="scientific">Dissoconium aciculare CBS 342.82</name>
    <dbReference type="NCBI Taxonomy" id="1314786"/>
    <lineage>
        <taxon>Eukaryota</taxon>
        <taxon>Fungi</taxon>
        <taxon>Dikarya</taxon>
        <taxon>Ascomycota</taxon>
        <taxon>Pezizomycotina</taxon>
        <taxon>Dothideomycetes</taxon>
        <taxon>Dothideomycetidae</taxon>
        <taxon>Mycosphaerellales</taxon>
        <taxon>Dissoconiaceae</taxon>
        <taxon>Dissoconium</taxon>
    </lineage>
</organism>
<evidence type="ECO:0000256" key="3">
    <source>
        <dbReference type="ARBA" id="ARBA00022617"/>
    </source>
</evidence>
<dbReference type="Pfam" id="PF00199">
    <property type="entry name" value="Catalase"/>
    <property type="match status" value="1"/>
</dbReference>
<evidence type="ECO:0000313" key="12">
    <source>
        <dbReference type="Proteomes" id="UP000504637"/>
    </source>
</evidence>
<dbReference type="PIRSF" id="PIRSF038928">
    <property type="entry name" value="Catalase_clade1-3"/>
    <property type="match status" value="1"/>
</dbReference>
<accession>A0A6J3M5I8</accession>
<dbReference type="PANTHER" id="PTHR11465:SF9">
    <property type="entry name" value="CATALASE"/>
    <property type="match status" value="1"/>
</dbReference>
<keyword evidence="4 9" id="KW-0479">Metal-binding</keyword>
<dbReference type="GeneID" id="54357340"/>
<dbReference type="SMART" id="SM01060">
    <property type="entry name" value="Catalase"/>
    <property type="match status" value="1"/>
</dbReference>
<dbReference type="AlphaFoldDB" id="A0A6J3M5I8"/>
<dbReference type="Gene3D" id="2.40.180.10">
    <property type="entry name" value="Catalase core domain"/>
    <property type="match status" value="1"/>
</dbReference>
<reference evidence="13" key="2">
    <citation type="submission" date="2020-04" db="EMBL/GenBank/DDBJ databases">
        <authorList>
            <consortium name="NCBI Genome Project"/>
        </authorList>
    </citation>
    <scope>NUCLEOTIDE SEQUENCE</scope>
    <source>
        <strain evidence="13">CBS 342.82</strain>
    </source>
</reference>
<dbReference type="Proteomes" id="UP000504637">
    <property type="component" value="Unplaced"/>
</dbReference>
<dbReference type="OrthoDB" id="6880011at2759"/>